<reference evidence="3" key="1">
    <citation type="submission" date="2023-10" db="EMBL/GenBank/DDBJ databases">
        <authorList>
            <person name="Hackl T."/>
        </authorList>
    </citation>
    <scope>NUCLEOTIDE SEQUENCE</scope>
</reference>
<keyword evidence="4" id="KW-1185">Reference proteome</keyword>
<evidence type="ECO:0000313" key="3">
    <source>
        <dbReference type="EMBL" id="CAJ2503033.1"/>
    </source>
</evidence>
<feature type="domain" description="2EXR" evidence="2">
    <location>
        <begin position="36"/>
        <end position="121"/>
    </location>
</feature>
<evidence type="ECO:0000256" key="1">
    <source>
        <dbReference type="SAM" id="MobiDB-lite"/>
    </source>
</evidence>
<dbReference type="PANTHER" id="PTHR35910">
    <property type="entry name" value="2EXR DOMAIN-CONTAINING PROTEIN"/>
    <property type="match status" value="1"/>
</dbReference>
<dbReference type="Pfam" id="PF20150">
    <property type="entry name" value="2EXR"/>
    <property type="match status" value="1"/>
</dbReference>
<proteinExistence type="predicted"/>
<protein>
    <submittedName>
        <fullName evidence="3">Uu.00g104270.m01.CDS01</fullName>
    </submittedName>
</protein>
<gene>
    <name evidence="3" type="ORF">KHLLAP_LOCUS3501</name>
</gene>
<organism evidence="3 4">
    <name type="scientific">Anthostomella pinea</name>
    <dbReference type="NCBI Taxonomy" id="933095"/>
    <lineage>
        <taxon>Eukaryota</taxon>
        <taxon>Fungi</taxon>
        <taxon>Dikarya</taxon>
        <taxon>Ascomycota</taxon>
        <taxon>Pezizomycotina</taxon>
        <taxon>Sordariomycetes</taxon>
        <taxon>Xylariomycetidae</taxon>
        <taxon>Xylariales</taxon>
        <taxon>Xylariaceae</taxon>
        <taxon>Anthostomella</taxon>
    </lineage>
</organism>
<sequence length="397" mass="45149">MSPLSKEGGPPCIPHDVSSVEKNAEGPGDGQLESTFTPFPRLPPELRRQIWEYSLSNLTPMLRVRISGGRMSQWPILQVPEPPELGFTYSGIPAIRTLPPSEDSPAELQVCHASREIALQNLTVMGPADLISRNDIVEPIFGHVLAPKLFTVAKEHPRGREQYIKGFITRVQRLSSRIMLPAWLARLVLFHTTSEQTLLLDLGSNRMCVCYDINYFKQRICFESGEHIPHRRRYVVLRLSDIEKWVFGCKIVIGQVPECLRWYHADVGQLYQWEEKCRSGTLYTRYIRLPPSEILYYYIHHLHELLGYNGVSCDVCTRRSKTVASVLLQTFVAIMDGGRCPECGLRVLAEIKQRHPDLSLNDLDILLLTPKPAFEHAPSPPVKILNLSRGPEQIRTI</sequence>
<dbReference type="EMBL" id="CAUWAG010000004">
    <property type="protein sequence ID" value="CAJ2503033.1"/>
    <property type="molecule type" value="Genomic_DNA"/>
</dbReference>
<evidence type="ECO:0000313" key="4">
    <source>
        <dbReference type="Proteomes" id="UP001295740"/>
    </source>
</evidence>
<dbReference type="InterPro" id="IPR045518">
    <property type="entry name" value="2EXR"/>
</dbReference>
<name>A0AAI8VDS4_9PEZI</name>
<accession>A0AAI8VDS4</accession>
<dbReference type="PANTHER" id="PTHR35910:SF1">
    <property type="entry name" value="2EXR DOMAIN-CONTAINING PROTEIN"/>
    <property type="match status" value="1"/>
</dbReference>
<dbReference type="Proteomes" id="UP001295740">
    <property type="component" value="Unassembled WGS sequence"/>
</dbReference>
<evidence type="ECO:0000259" key="2">
    <source>
        <dbReference type="Pfam" id="PF20150"/>
    </source>
</evidence>
<dbReference type="AlphaFoldDB" id="A0AAI8VDS4"/>
<comment type="caution">
    <text evidence="3">The sequence shown here is derived from an EMBL/GenBank/DDBJ whole genome shotgun (WGS) entry which is preliminary data.</text>
</comment>
<feature type="region of interest" description="Disordered" evidence="1">
    <location>
        <begin position="1"/>
        <end position="37"/>
    </location>
</feature>